<sequence>MDRDAPALADFDAVVQVYRPRIFRFALASLRDRDAAQSVTQDCFLRAYHARESFRGDSTLQTWLMQIAVNLVRDAARNRRLRFWKRAEGSAVDIHAASEWLPARDMTPEQRASARQQVAAVWSAMTVLSEKQRTVFLLHFLEEMSAAEIEAATGISRAAIKVHLFRAVHAIREKLGKTR</sequence>
<feature type="domain" description="RNA polymerase sigma-70 region 2" evidence="6">
    <location>
        <begin position="15"/>
        <end position="80"/>
    </location>
</feature>
<evidence type="ECO:0000256" key="2">
    <source>
        <dbReference type="ARBA" id="ARBA00023015"/>
    </source>
</evidence>
<dbReference type="GO" id="GO:0003677">
    <property type="term" value="F:DNA binding"/>
    <property type="evidence" value="ECO:0007669"/>
    <property type="project" value="UniProtKB-KW"/>
</dbReference>
<dbReference type="Pfam" id="PF04542">
    <property type="entry name" value="Sigma70_r2"/>
    <property type="match status" value="1"/>
</dbReference>
<dbReference type="InterPro" id="IPR013324">
    <property type="entry name" value="RNA_pol_sigma_r3/r4-like"/>
</dbReference>
<proteinExistence type="inferred from homology"/>
<protein>
    <submittedName>
        <fullName evidence="8">RNA polymerase, sigma-24 subunit, ECF subfamily</fullName>
    </submittedName>
</protein>
<dbReference type="InterPro" id="IPR007627">
    <property type="entry name" value="RNA_pol_sigma70_r2"/>
</dbReference>
<keyword evidence="2" id="KW-0805">Transcription regulation</keyword>
<evidence type="ECO:0000313" key="8">
    <source>
        <dbReference type="EMBL" id="ABJ83535.1"/>
    </source>
</evidence>
<keyword evidence="4" id="KW-0238">DNA-binding</keyword>
<gene>
    <name evidence="8" type="ordered locus">Acid_2546</name>
</gene>
<organism evidence="8">
    <name type="scientific">Solibacter usitatus (strain Ellin6076)</name>
    <dbReference type="NCBI Taxonomy" id="234267"/>
    <lineage>
        <taxon>Bacteria</taxon>
        <taxon>Pseudomonadati</taxon>
        <taxon>Acidobacteriota</taxon>
        <taxon>Terriglobia</taxon>
        <taxon>Bryobacterales</taxon>
        <taxon>Solibacteraceae</taxon>
        <taxon>Candidatus Solibacter</taxon>
    </lineage>
</organism>
<evidence type="ECO:0000256" key="5">
    <source>
        <dbReference type="ARBA" id="ARBA00023163"/>
    </source>
</evidence>
<feature type="domain" description="RNA polymerase sigma factor 70 region 4 type 2" evidence="7">
    <location>
        <begin position="120"/>
        <end position="168"/>
    </location>
</feature>
<dbReference type="CDD" id="cd06171">
    <property type="entry name" value="Sigma70_r4"/>
    <property type="match status" value="1"/>
</dbReference>
<comment type="similarity">
    <text evidence="1">Belongs to the sigma-70 factor family. ECF subfamily.</text>
</comment>
<evidence type="ECO:0000256" key="1">
    <source>
        <dbReference type="ARBA" id="ARBA00010641"/>
    </source>
</evidence>
<name>Q024P1_SOLUE</name>
<evidence type="ECO:0000259" key="6">
    <source>
        <dbReference type="Pfam" id="PF04542"/>
    </source>
</evidence>
<dbReference type="AlphaFoldDB" id="Q024P1"/>
<dbReference type="Pfam" id="PF08281">
    <property type="entry name" value="Sigma70_r4_2"/>
    <property type="match status" value="1"/>
</dbReference>
<evidence type="ECO:0000256" key="4">
    <source>
        <dbReference type="ARBA" id="ARBA00023125"/>
    </source>
</evidence>
<dbReference type="InterPro" id="IPR036388">
    <property type="entry name" value="WH-like_DNA-bd_sf"/>
</dbReference>
<accession>Q024P1</accession>
<dbReference type="HOGENOM" id="CLU_047691_3_0_0"/>
<dbReference type="EMBL" id="CP000473">
    <property type="protein sequence ID" value="ABJ83535.1"/>
    <property type="molecule type" value="Genomic_DNA"/>
</dbReference>
<evidence type="ECO:0000256" key="3">
    <source>
        <dbReference type="ARBA" id="ARBA00023082"/>
    </source>
</evidence>
<reference evidence="8" key="1">
    <citation type="submission" date="2006-10" db="EMBL/GenBank/DDBJ databases">
        <title>Complete sequence of Solibacter usitatus Ellin6076.</title>
        <authorList>
            <consortium name="US DOE Joint Genome Institute"/>
            <person name="Copeland A."/>
            <person name="Lucas S."/>
            <person name="Lapidus A."/>
            <person name="Barry K."/>
            <person name="Detter J.C."/>
            <person name="Glavina del Rio T."/>
            <person name="Hammon N."/>
            <person name="Israni S."/>
            <person name="Dalin E."/>
            <person name="Tice H."/>
            <person name="Pitluck S."/>
            <person name="Thompson L.S."/>
            <person name="Brettin T."/>
            <person name="Bruce D."/>
            <person name="Han C."/>
            <person name="Tapia R."/>
            <person name="Gilna P."/>
            <person name="Schmutz J."/>
            <person name="Larimer F."/>
            <person name="Land M."/>
            <person name="Hauser L."/>
            <person name="Kyrpides N."/>
            <person name="Mikhailova N."/>
            <person name="Janssen P.H."/>
            <person name="Kuske C.R."/>
            <person name="Richardson P."/>
        </authorList>
    </citation>
    <scope>NUCLEOTIDE SEQUENCE</scope>
    <source>
        <strain evidence="8">Ellin6076</strain>
    </source>
</reference>
<dbReference type="SUPFAM" id="SSF88946">
    <property type="entry name" value="Sigma2 domain of RNA polymerase sigma factors"/>
    <property type="match status" value="1"/>
</dbReference>
<dbReference type="InterPro" id="IPR014284">
    <property type="entry name" value="RNA_pol_sigma-70_dom"/>
</dbReference>
<dbReference type="Gene3D" id="1.10.10.10">
    <property type="entry name" value="Winged helix-like DNA-binding domain superfamily/Winged helix DNA-binding domain"/>
    <property type="match status" value="1"/>
</dbReference>
<dbReference type="InterPro" id="IPR039425">
    <property type="entry name" value="RNA_pol_sigma-70-like"/>
</dbReference>
<dbReference type="GO" id="GO:0016987">
    <property type="term" value="F:sigma factor activity"/>
    <property type="evidence" value="ECO:0007669"/>
    <property type="project" value="UniProtKB-KW"/>
</dbReference>
<dbReference type="KEGG" id="sus:Acid_2546"/>
<dbReference type="eggNOG" id="COG1595">
    <property type="taxonomic scope" value="Bacteria"/>
</dbReference>
<dbReference type="GO" id="GO:0006352">
    <property type="term" value="P:DNA-templated transcription initiation"/>
    <property type="evidence" value="ECO:0007669"/>
    <property type="project" value="InterPro"/>
</dbReference>
<dbReference type="NCBIfam" id="TIGR02937">
    <property type="entry name" value="sigma70-ECF"/>
    <property type="match status" value="1"/>
</dbReference>
<keyword evidence="3" id="KW-0731">Sigma factor</keyword>
<evidence type="ECO:0000259" key="7">
    <source>
        <dbReference type="Pfam" id="PF08281"/>
    </source>
</evidence>
<dbReference type="STRING" id="234267.Acid_2546"/>
<dbReference type="InParanoid" id="Q024P1"/>
<dbReference type="InterPro" id="IPR013249">
    <property type="entry name" value="RNA_pol_sigma70_r4_t2"/>
</dbReference>
<dbReference type="PANTHER" id="PTHR43133">
    <property type="entry name" value="RNA POLYMERASE ECF-TYPE SIGMA FACTO"/>
    <property type="match status" value="1"/>
</dbReference>
<keyword evidence="5" id="KW-0804">Transcription</keyword>
<dbReference type="InterPro" id="IPR013325">
    <property type="entry name" value="RNA_pol_sigma_r2"/>
</dbReference>
<dbReference type="SUPFAM" id="SSF88659">
    <property type="entry name" value="Sigma3 and sigma4 domains of RNA polymerase sigma factors"/>
    <property type="match status" value="1"/>
</dbReference>
<dbReference type="PANTHER" id="PTHR43133:SF8">
    <property type="entry name" value="RNA POLYMERASE SIGMA FACTOR HI_1459-RELATED"/>
    <property type="match status" value="1"/>
</dbReference>
<dbReference type="Gene3D" id="1.10.1740.10">
    <property type="match status" value="1"/>
</dbReference>